<dbReference type="OrthoDB" id="5178799at2"/>
<dbReference type="STRING" id="76728.AQ490_22435"/>
<accession>A0A0T6LTD1</accession>
<dbReference type="Proteomes" id="UP000050867">
    <property type="component" value="Unassembled WGS sequence"/>
</dbReference>
<dbReference type="EMBL" id="LLZU01000016">
    <property type="protein sequence ID" value="KRV49068.1"/>
    <property type="molecule type" value="Genomic_DNA"/>
</dbReference>
<dbReference type="InterPro" id="IPR036505">
    <property type="entry name" value="Amidase/PGRP_sf"/>
</dbReference>
<dbReference type="InterPro" id="IPR002502">
    <property type="entry name" value="Amidase_domain"/>
</dbReference>
<dbReference type="eggNOG" id="COG3023">
    <property type="taxonomic scope" value="Bacteria"/>
</dbReference>
<evidence type="ECO:0000313" key="3">
    <source>
        <dbReference type="Proteomes" id="UP000050867"/>
    </source>
</evidence>
<dbReference type="SUPFAM" id="SSF55846">
    <property type="entry name" value="N-acetylmuramoyl-L-alanine amidase-like"/>
    <property type="match status" value="1"/>
</dbReference>
<proteinExistence type="predicted"/>
<name>A0A0T6LTD1_WENVI</name>
<dbReference type="GO" id="GO:0008745">
    <property type="term" value="F:N-acetylmuramoyl-L-alanine amidase activity"/>
    <property type="evidence" value="ECO:0007669"/>
    <property type="project" value="InterPro"/>
</dbReference>
<evidence type="ECO:0000313" key="2">
    <source>
        <dbReference type="EMBL" id="KRV49068.1"/>
    </source>
</evidence>
<protein>
    <submittedName>
        <fullName evidence="2">Peptidoglycan-binding protein</fullName>
    </submittedName>
</protein>
<sequence length="198" mass="21692">MATPLTAGRVLDVLRDEGLSVVECRDWRNHNRNSRGPWGPVHGVMIHHTASSGTANTVRFCYEGSPELPGPLCHGVVAKDGTIHLVGHGRANHAGWGDDDVLRAVREERALPTANENNTDGNPHFYGFECVNRGDGSDNWPEAQLDAVARAAAAVCRAHGWTERSVIGHREWTNTKIDPRGFSMTSMRARIARRLGTD</sequence>
<evidence type="ECO:0000259" key="1">
    <source>
        <dbReference type="SMART" id="SM00644"/>
    </source>
</evidence>
<dbReference type="GO" id="GO:0009253">
    <property type="term" value="P:peptidoglycan catabolic process"/>
    <property type="evidence" value="ECO:0007669"/>
    <property type="project" value="InterPro"/>
</dbReference>
<comment type="caution">
    <text evidence="2">The sequence shown here is derived from an EMBL/GenBank/DDBJ whole genome shotgun (WGS) entry which is preliminary data.</text>
</comment>
<dbReference type="Gene3D" id="3.40.80.10">
    <property type="entry name" value="Peptidoglycan recognition protein-like"/>
    <property type="match status" value="1"/>
</dbReference>
<dbReference type="Pfam" id="PF01510">
    <property type="entry name" value="Amidase_2"/>
    <property type="match status" value="1"/>
</dbReference>
<gene>
    <name evidence="2" type="ORF">AQ490_22435</name>
</gene>
<dbReference type="AlphaFoldDB" id="A0A0T6LTD1"/>
<organism evidence="2 3">
    <name type="scientific">Wenjunlia vitaminophila</name>
    <name type="common">Streptomyces vitaminophilus</name>
    <dbReference type="NCBI Taxonomy" id="76728"/>
    <lineage>
        <taxon>Bacteria</taxon>
        <taxon>Bacillati</taxon>
        <taxon>Actinomycetota</taxon>
        <taxon>Actinomycetes</taxon>
        <taxon>Kitasatosporales</taxon>
        <taxon>Streptomycetaceae</taxon>
        <taxon>Wenjunlia</taxon>
    </lineage>
</organism>
<dbReference type="SMART" id="SM00644">
    <property type="entry name" value="Ami_2"/>
    <property type="match status" value="1"/>
</dbReference>
<keyword evidence="3" id="KW-1185">Reference proteome</keyword>
<feature type="domain" description="N-acetylmuramoyl-L-alanine amidase" evidence="1">
    <location>
        <begin position="27"/>
        <end position="180"/>
    </location>
</feature>
<reference evidence="2 3" key="1">
    <citation type="submission" date="2015-10" db="EMBL/GenBank/DDBJ databases">
        <title>Draft genome sequence of pyrrolomycin-producing Streptomyces vitaminophilus.</title>
        <authorList>
            <person name="Graham D.E."/>
            <person name="Mahan K.M."/>
            <person name="Klingeman D.M."/>
            <person name="Hettich R.L."/>
            <person name="Parry R.J."/>
        </authorList>
    </citation>
    <scope>NUCLEOTIDE SEQUENCE [LARGE SCALE GENOMIC DNA]</scope>
    <source>
        <strain evidence="2 3">ATCC 31673</strain>
    </source>
</reference>